<dbReference type="AlphaFoldDB" id="A0A853IJQ6"/>
<dbReference type="Proteomes" id="UP000569732">
    <property type="component" value="Unassembled WGS sequence"/>
</dbReference>
<dbReference type="RefSeq" id="WP_180571310.1">
    <property type="nucleotide sequence ID" value="NZ_JACCKB010000074.1"/>
</dbReference>
<name>A0A853IJQ6_9GAMM</name>
<evidence type="ECO:0000313" key="3">
    <source>
        <dbReference type="Proteomes" id="UP000569732"/>
    </source>
</evidence>
<keyword evidence="3" id="KW-1185">Reference proteome</keyword>
<dbReference type="EMBL" id="JACCKB010000074">
    <property type="protein sequence ID" value="NYZ69315.1"/>
    <property type="molecule type" value="Genomic_DNA"/>
</dbReference>
<accession>A0A853IJQ6</accession>
<reference evidence="2 3" key="1">
    <citation type="submission" date="2020-07" db="EMBL/GenBank/DDBJ databases">
        <title>Endozoicomonas sp. nov., isolated from sediment.</title>
        <authorList>
            <person name="Gu T."/>
        </authorList>
    </citation>
    <scope>NUCLEOTIDE SEQUENCE [LARGE SCALE GENOMIC DNA]</scope>
    <source>
        <strain evidence="2 3">SM1973</strain>
    </source>
</reference>
<evidence type="ECO:0008006" key="4">
    <source>
        <dbReference type="Google" id="ProtNLM"/>
    </source>
</evidence>
<proteinExistence type="predicted"/>
<feature type="signal peptide" evidence="1">
    <location>
        <begin position="1"/>
        <end position="19"/>
    </location>
</feature>
<gene>
    <name evidence="2" type="ORF">H0A36_25170</name>
</gene>
<sequence length="197" mass="22728">MKRLILIIGLLFWLPPSFALDCFAPSPSKQEGDNTFIPITSSKLSVAEQKKVKLLFDNLVGNWRGKAEEFECFGTKNSPRAVKSSYNVDFRVSEFSQGDLEINSTLDDQFKGRLTQEYIKLHSSKRYLRIETNNKAGDVEISMLSSTTVQFFQKVRNKGLVKETVRRFEIHGSHLTVDYEFYTQNVLARKITYRLKK</sequence>
<evidence type="ECO:0000256" key="1">
    <source>
        <dbReference type="SAM" id="SignalP"/>
    </source>
</evidence>
<feature type="chain" id="PRO_5032651613" description="THAP4-like heme-binding beta-barrel domain-containing protein" evidence="1">
    <location>
        <begin position="20"/>
        <end position="197"/>
    </location>
</feature>
<evidence type="ECO:0000313" key="2">
    <source>
        <dbReference type="EMBL" id="NYZ69315.1"/>
    </source>
</evidence>
<keyword evidence="1" id="KW-0732">Signal</keyword>
<organism evidence="2 3">
    <name type="scientific">Spartinivicinus marinus</name>
    <dbReference type="NCBI Taxonomy" id="2994442"/>
    <lineage>
        <taxon>Bacteria</taxon>
        <taxon>Pseudomonadati</taxon>
        <taxon>Pseudomonadota</taxon>
        <taxon>Gammaproteobacteria</taxon>
        <taxon>Oceanospirillales</taxon>
        <taxon>Zooshikellaceae</taxon>
        <taxon>Spartinivicinus</taxon>
    </lineage>
</organism>
<protein>
    <recommendedName>
        <fullName evidence="4">THAP4-like heme-binding beta-barrel domain-containing protein</fullName>
    </recommendedName>
</protein>
<comment type="caution">
    <text evidence="2">The sequence shown here is derived from an EMBL/GenBank/DDBJ whole genome shotgun (WGS) entry which is preliminary data.</text>
</comment>